<dbReference type="Gene3D" id="2.60.40.2230">
    <property type="entry name" value="Uncharacterised protein YcnI-like PF07987, DUF1775"/>
    <property type="match status" value="1"/>
</dbReference>
<evidence type="ECO:0000256" key="1">
    <source>
        <dbReference type="SAM" id="SignalP"/>
    </source>
</evidence>
<dbReference type="PROSITE" id="PS51257">
    <property type="entry name" value="PROKAR_LIPOPROTEIN"/>
    <property type="match status" value="1"/>
</dbReference>
<feature type="signal peptide" evidence="1">
    <location>
        <begin position="1"/>
        <end position="21"/>
    </location>
</feature>
<evidence type="ECO:0000313" key="4">
    <source>
        <dbReference type="EMBL" id="MBB3705678.1"/>
    </source>
</evidence>
<protein>
    <submittedName>
        <fullName evidence="3">Nuclear export factor GLE1</fullName>
    </submittedName>
    <submittedName>
        <fullName evidence="4">Uncharacterized protein YcnI</fullName>
    </submittedName>
</protein>
<dbReference type="EMBL" id="CP015005">
    <property type="protein sequence ID" value="AMS43935.1"/>
    <property type="molecule type" value="Genomic_DNA"/>
</dbReference>
<evidence type="ECO:0000313" key="5">
    <source>
        <dbReference type="Proteomes" id="UP000075755"/>
    </source>
</evidence>
<dbReference type="Proteomes" id="UP000577697">
    <property type="component" value="Unassembled WGS sequence"/>
</dbReference>
<feature type="domain" description="YncI copper-binding" evidence="2">
    <location>
        <begin position="22"/>
        <end position="169"/>
    </location>
</feature>
<dbReference type="Pfam" id="PF07987">
    <property type="entry name" value="DUF1775"/>
    <property type="match status" value="1"/>
</dbReference>
<dbReference type="RefSeq" id="WP_067964939.1">
    <property type="nucleotide sequence ID" value="NZ_CP015005.1"/>
</dbReference>
<evidence type="ECO:0000259" key="2">
    <source>
        <dbReference type="Pfam" id="PF07987"/>
    </source>
</evidence>
<dbReference type="InterPro" id="IPR038507">
    <property type="entry name" value="YcnI-like_sf"/>
</dbReference>
<evidence type="ECO:0000313" key="3">
    <source>
        <dbReference type="EMBL" id="AMS43935.1"/>
    </source>
</evidence>
<keyword evidence="1" id="KW-0732">Signal</keyword>
<dbReference type="EMBL" id="JACICB010000006">
    <property type="protein sequence ID" value="MBB3705678.1"/>
    <property type="molecule type" value="Genomic_DNA"/>
</dbReference>
<sequence length="176" mass="18750">MLKQILVAAAVASIGACNALAHVSLETKEAAVGSTYKAVLRVPHGCEGKPTNVVRVKIPEGVIAVKPMPKAGWTLEKVKSSYAKSYDLHGTATSEGITEVVWTDGSLADDEYDEFTLRAFLTTDLAAGEPLYFPVVQECPEGAAERWIEIPAAGQKADDLERPAPAIKLLHEVGGH</sequence>
<name>A0AAC9FEC2_AMIAI</name>
<keyword evidence="6" id="KW-1185">Reference proteome</keyword>
<evidence type="ECO:0000313" key="6">
    <source>
        <dbReference type="Proteomes" id="UP000577697"/>
    </source>
</evidence>
<accession>A0AAC9FEC2</accession>
<dbReference type="Proteomes" id="UP000075755">
    <property type="component" value="Chromosome"/>
</dbReference>
<gene>
    <name evidence="3" type="ORF">AA2016_5027</name>
    <name evidence="4" type="ORF">FHS67_001993</name>
</gene>
<feature type="chain" id="PRO_5042061682" evidence="1">
    <location>
        <begin position="22"/>
        <end position="176"/>
    </location>
</feature>
<dbReference type="AlphaFoldDB" id="A0AAC9FEC2"/>
<reference evidence="3 5" key="1">
    <citation type="submission" date="2016-03" db="EMBL/GenBank/DDBJ databases">
        <title>Complete genome of Aminobacter aminovorans KCTC 2477.</title>
        <authorList>
            <person name="Kim K.M."/>
        </authorList>
    </citation>
    <scope>NUCLEOTIDE SEQUENCE [LARGE SCALE GENOMIC DNA]</scope>
    <source>
        <strain evidence="3 5">KCTC 2477</strain>
    </source>
</reference>
<organism evidence="3 5">
    <name type="scientific">Aminobacter aminovorans</name>
    <name type="common">Chelatobacter heintzii</name>
    <dbReference type="NCBI Taxonomy" id="83263"/>
    <lineage>
        <taxon>Bacteria</taxon>
        <taxon>Pseudomonadati</taxon>
        <taxon>Pseudomonadota</taxon>
        <taxon>Alphaproteobacteria</taxon>
        <taxon>Hyphomicrobiales</taxon>
        <taxon>Phyllobacteriaceae</taxon>
        <taxon>Aminobacter</taxon>
    </lineage>
</organism>
<reference evidence="4 6" key="2">
    <citation type="submission" date="2020-08" db="EMBL/GenBank/DDBJ databases">
        <title>Genomic Encyclopedia of Type Strains, Phase IV (KMG-IV): sequencing the most valuable type-strain genomes for metagenomic binning, comparative biology and taxonomic classification.</title>
        <authorList>
            <person name="Goeker M."/>
        </authorList>
    </citation>
    <scope>NUCLEOTIDE SEQUENCE [LARGE SCALE GENOMIC DNA]</scope>
    <source>
        <strain evidence="4 6">DSM 10368</strain>
    </source>
</reference>
<dbReference type="CDD" id="cd08545">
    <property type="entry name" value="YcnI_like"/>
    <property type="match status" value="1"/>
</dbReference>
<dbReference type="KEGG" id="aak:AA2016_5027"/>
<proteinExistence type="predicted"/>
<dbReference type="InterPro" id="IPR012533">
    <property type="entry name" value="YcnI-copper_dom"/>
</dbReference>